<dbReference type="InterPro" id="IPR003673">
    <property type="entry name" value="CoA-Trfase_fam_III"/>
</dbReference>
<accession>A0ABM7W9W7</accession>
<dbReference type="Pfam" id="PF02515">
    <property type="entry name" value="CoA_transf_3"/>
    <property type="match status" value="1"/>
</dbReference>
<dbReference type="EMBL" id="AP025516">
    <property type="protein sequence ID" value="BDD87782.1"/>
    <property type="molecule type" value="Genomic_DNA"/>
</dbReference>
<organism evidence="2 3">
    <name type="scientific">Desulfofustis limnaeus</name>
    <dbReference type="NCBI Taxonomy" id="2740163"/>
    <lineage>
        <taxon>Bacteria</taxon>
        <taxon>Pseudomonadati</taxon>
        <taxon>Thermodesulfobacteriota</taxon>
        <taxon>Desulfobulbia</taxon>
        <taxon>Desulfobulbales</taxon>
        <taxon>Desulfocapsaceae</taxon>
        <taxon>Desulfofustis</taxon>
    </lineage>
</organism>
<evidence type="ECO:0000313" key="3">
    <source>
        <dbReference type="Proteomes" id="UP000830055"/>
    </source>
</evidence>
<name>A0ABM7W9W7_9BACT</name>
<proteinExistence type="predicted"/>
<keyword evidence="1" id="KW-0808">Transferase</keyword>
<dbReference type="Gene3D" id="3.40.50.10540">
    <property type="entry name" value="Crotonobetainyl-coa:carnitine coa-transferase, domain 1"/>
    <property type="match status" value="1"/>
</dbReference>
<dbReference type="InterPro" id="IPR050483">
    <property type="entry name" value="CoA-transferase_III_domain"/>
</dbReference>
<reference evidence="2 3" key="1">
    <citation type="submission" date="2022-01" db="EMBL/GenBank/DDBJ databases">
        <title>Desulfofustis limnae sp. nov., a novel mesophilic sulfate-reducing bacterium isolated from marsh soil.</title>
        <authorList>
            <person name="Watanabe M."/>
            <person name="Takahashi A."/>
            <person name="Kojima H."/>
            <person name="Fukui M."/>
        </authorList>
    </citation>
    <scope>NUCLEOTIDE SEQUENCE [LARGE SCALE GENOMIC DNA]</scope>
    <source>
        <strain evidence="2 3">PPLL</strain>
    </source>
</reference>
<sequence length="404" mass="45014">MNRGLEGIRVIEVGGAFAMPLVGMLMGSWGAEVIHIEPPKRGDLQRYLLAGGMAGWARPHHVNYIWEHVDRNKKSLTVNLGSEEGQKIIHDLVAGGDVFLNNLRPYEMEKFNLGYQTLQAVNPRIIYANLTGYGLRGPDKNVGGYDSVAFWARSGVMDLMHEADIAPNISRPAYGDSITSQSLLAGVMAALFIRERSGVGQEVEVSLFQTATFALGTDISGCLISGEDSVRPSRRTMGNPIRNIYPTSDQRWIMLGMTNSQHYWPSFCQAVQQPHWEHNPRFATQEARAANAAELVKLIEEIFLTKAYGQWVDILNSNKLIWSPVQTPLEVVTDEQAVANDFFGEWDHPTYGPIKLLNNPIKLSKSPAENRCKAPELGEHTEQILTELGYSRRDIDQLRADGIV</sequence>
<dbReference type="InterPro" id="IPR023606">
    <property type="entry name" value="CoA-Trfase_III_dom_1_sf"/>
</dbReference>
<dbReference type="Gene3D" id="3.30.1540.10">
    <property type="entry name" value="formyl-coa transferase, domain 3"/>
    <property type="match status" value="1"/>
</dbReference>
<dbReference type="InterPro" id="IPR044855">
    <property type="entry name" value="CoA-Trfase_III_dom3_sf"/>
</dbReference>
<gene>
    <name evidence="2" type="ORF">DPPLL_21470</name>
</gene>
<dbReference type="PANTHER" id="PTHR48207">
    <property type="entry name" value="SUCCINATE--HYDROXYMETHYLGLUTARATE COA-TRANSFERASE"/>
    <property type="match status" value="1"/>
</dbReference>
<dbReference type="PANTHER" id="PTHR48207:SF3">
    <property type="entry name" value="SUCCINATE--HYDROXYMETHYLGLUTARATE COA-TRANSFERASE"/>
    <property type="match status" value="1"/>
</dbReference>
<dbReference type="SUPFAM" id="SSF89796">
    <property type="entry name" value="CoA-transferase family III (CaiB/BaiF)"/>
    <property type="match status" value="1"/>
</dbReference>
<keyword evidence="3" id="KW-1185">Reference proteome</keyword>
<evidence type="ECO:0000313" key="2">
    <source>
        <dbReference type="EMBL" id="BDD87782.1"/>
    </source>
</evidence>
<protein>
    <submittedName>
        <fullName evidence="2">Alpha-methylacyl-CoA racemase</fullName>
    </submittedName>
</protein>
<evidence type="ECO:0000256" key="1">
    <source>
        <dbReference type="ARBA" id="ARBA00022679"/>
    </source>
</evidence>
<dbReference type="RefSeq" id="WP_284151194.1">
    <property type="nucleotide sequence ID" value="NZ_AP025516.1"/>
</dbReference>
<dbReference type="Proteomes" id="UP000830055">
    <property type="component" value="Chromosome"/>
</dbReference>